<protein>
    <submittedName>
        <fullName evidence="2">Unannotated protein</fullName>
    </submittedName>
</protein>
<feature type="compositionally biased region" description="Polar residues" evidence="1">
    <location>
        <begin position="219"/>
        <end position="236"/>
    </location>
</feature>
<accession>A0A6J5YES3</accession>
<evidence type="ECO:0000313" key="2">
    <source>
        <dbReference type="EMBL" id="CAB4324734.1"/>
    </source>
</evidence>
<dbReference type="AlphaFoldDB" id="A0A6J5YES3"/>
<organism evidence="2">
    <name type="scientific">freshwater metagenome</name>
    <dbReference type="NCBI Taxonomy" id="449393"/>
    <lineage>
        <taxon>unclassified sequences</taxon>
        <taxon>metagenomes</taxon>
        <taxon>ecological metagenomes</taxon>
    </lineage>
</organism>
<gene>
    <name evidence="2" type="ORF">UFOPK1392_02510</name>
</gene>
<name>A0A6J5YES3_9ZZZZ</name>
<feature type="region of interest" description="Disordered" evidence="1">
    <location>
        <begin position="217"/>
        <end position="242"/>
    </location>
</feature>
<reference evidence="2" key="1">
    <citation type="submission" date="2020-05" db="EMBL/GenBank/DDBJ databases">
        <authorList>
            <person name="Chiriac C."/>
            <person name="Salcher M."/>
            <person name="Ghai R."/>
            <person name="Kavagutti S V."/>
        </authorList>
    </citation>
    <scope>NUCLEOTIDE SEQUENCE</scope>
</reference>
<evidence type="ECO:0000256" key="1">
    <source>
        <dbReference type="SAM" id="MobiDB-lite"/>
    </source>
</evidence>
<proteinExistence type="predicted"/>
<sequence>MGILGPAHDCRGGTISHTGAVEHTERARHLRCLLDLLCADLLAELSTGVAGAVVMVFCRDMCEHTAHGVVVHAELVAIGRHDHGEHGRSGEGACSAVVGDRERIESLIAGVLDLLRTDDHDEVVGAGGNGVGGLTQRFRAGGAIVLNARDRLVLQLQRTGERDAAHGALGGSEPVGVNVVLGDASRGVGLIGCIDHEIVEALAPVLDEGRAAHADNSDAVANSMTSHGSASPSRSSCECHLR</sequence>
<dbReference type="EMBL" id="CAEMXZ010000206">
    <property type="protein sequence ID" value="CAB4324734.1"/>
    <property type="molecule type" value="Genomic_DNA"/>
</dbReference>